<dbReference type="EMBL" id="JANUAE010000004">
    <property type="protein sequence ID" value="MCS3709786.1"/>
    <property type="molecule type" value="Genomic_DNA"/>
</dbReference>
<gene>
    <name evidence="1" type="ORF">GGP61_001390</name>
</gene>
<dbReference type="AlphaFoldDB" id="A0A9X2Q217"/>
<comment type="caution">
    <text evidence="1">The sequence shown here is derived from an EMBL/GenBank/DDBJ whole genome shotgun (WGS) entry which is preliminary data.</text>
</comment>
<dbReference type="RefSeq" id="WP_259123634.1">
    <property type="nucleotide sequence ID" value="NZ_JANTZO010000005.1"/>
</dbReference>
<sequence length="178" mass="20193">MSKRIFQTFTAGRTNSEAPASGTSVLVEAGWDRPLGWLFLNVERLDRVGGRDVETVFTNLERSDPGMTVEEIQQTLKDVVGHWPEEWMREVKEDRETRPGNDVSRYGLHDPIGLEKRLQQERESTSGLAGTIRTLHDDGRLNGSVDAIQTLFRLGILSDPERLRRAFVIVSTWERSGE</sequence>
<reference evidence="1" key="1">
    <citation type="submission" date="2022-08" db="EMBL/GenBank/DDBJ databases">
        <title>Genomic Encyclopedia of Type Strains, Phase V (KMG-V): Genome sequencing to study the core and pangenomes of soil and plant-associated prokaryotes.</title>
        <authorList>
            <person name="Whitman W."/>
        </authorList>
    </citation>
    <scope>NUCLEOTIDE SEQUENCE</scope>
    <source>
        <strain evidence="1">SP3049</strain>
    </source>
</reference>
<accession>A0A9X2Q217</accession>
<name>A0A9X2Q217_9BACT</name>
<protein>
    <submittedName>
        <fullName evidence="1">Uncharacterized protein</fullName>
    </submittedName>
</protein>
<organism evidence="1 2">
    <name type="scientific">Salinibacter ruber</name>
    <dbReference type="NCBI Taxonomy" id="146919"/>
    <lineage>
        <taxon>Bacteria</taxon>
        <taxon>Pseudomonadati</taxon>
        <taxon>Rhodothermota</taxon>
        <taxon>Rhodothermia</taxon>
        <taxon>Rhodothermales</taxon>
        <taxon>Salinibacteraceae</taxon>
        <taxon>Salinibacter</taxon>
    </lineage>
</organism>
<dbReference type="Proteomes" id="UP001155057">
    <property type="component" value="Unassembled WGS sequence"/>
</dbReference>
<proteinExistence type="predicted"/>
<evidence type="ECO:0000313" key="2">
    <source>
        <dbReference type="Proteomes" id="UP001155057"/>
    </source>
</evidence>
<evidence type="ECO:0000313" key="1">
    <source>
        <dbReference type="EMBL" id="MCS3709786.1"/>
    </source>
</evidence>